<accession>N0BGN4</accession>
<organism evidence="1 2">
    <name type="scientific">Archaeoglobus sulfaticallidus PM70-1</name>
    <dbReference type="NCBI Taxonomy" id="387631"/>
    <lineage>
        <taxon>Archaea</taxon>
        <taxon>Methanobacteriati</taxon>
        <taxon>Methanobacteriota</taxon>
        <taxon>Archaeoglobi</taxon>
        <taxon>Archaeoglobales</taxon>
        <taxon>Archaeoglobaceae</taxon>
        <taxon>Archaeoglobus</taxon>
    </lineage>
</organism>
<sequence length="117" mass="13538">MTVEEEIINLSELQKKVILHFLTFGPDTPKLMSRRLLGVKTHVDLQILEKDCLKLCEKGLIKKIAGKKVPKRVPTSSIKPHIKIRAKSKEIRRHGQYFELTHRGKQVGKIIKKEYSQ</sequence>
<dbReference type="eggNOG" id="arCOG05388">
    <property type="taxonomic scope" value="Archaea"/>
</dbReference>
<gene>
    <name evidence="1" type="ORF">Asulf_02215</name>
</gene>
<evidence type="ECO:0000313" key="2">
    <source>
        <dbReference type="Proteomes" id="UP000013307"/>
    </source>
</evidence>
<reference evidence="1 2" key="1">
    <citation type="journal article" date="2013" name="Genome Announc.">
        <title>Complete Genome Sequence of the Thermophilic and Facultatively Chemolithoautotrophic Sulfate Reducer Archaeoglobus sulfaticallidus Strain PM70-1T.</title>
        <authorList>
            <person name="Stokke R."/>
            <person name="Hocking W.P."/>
            <person name="Steinsbu B.O."/>
            <person name="Steen I.H."/>
        </authorList>
    </citation>
    <scope>NUCLEOTIDE SEQUENCE [LARGE SCALE GENOMIC DNA]</scope>
    <source>
        <strain evidence="1">PM70-1</strain>
    </source>
</reference>
<evidence type="ECO:0000313" key="1">
    <source>
        <dbReference type="EMBL" id="AGK62168.1"/>
    </source>
</evidence>
<dbReference type="RefSeq" id="WP_015591764.1">
    <property type="nucleotide sequence ID" value="NC_021169.1"/>
</dbReference>
<dbReference type="AlphaFoldDB" id="N0BGN4"/>
<dbReference type="KEGG" id="ast:Asulf_02215"/>
<dbReference type="HOGENOM" id="CLU_2140235_0_0_2"/>
<dbReference type="Proteomes" id="UP000013307">
    <property type="component" value="Chromosome"/>
</dbReference>
<proteinExistence type="predicted"/>
<protein>
    <submittedName>
        <fullName evidence="1">Uncharacterized protein</fullName>
    </submittedName>
</protein>
<dbReference type="OrthoDB" id="55886at2157"/>
<name>N0BGN4_9EURY</name>
<keyword evidence="2" id="KW-1185">Reference proteome</keyword>
<dbReference type="EMBL" id="CP005290">
    <property type="protein sequence ID" value="AGK62168.1"/>
    <property type="molecule type" value="Genomic_DNA"/>
</dbReference>
<dbReference type="GeneID" id="15393847"/>